<dbReference type="InterPro" id="IPR010559">
    <property type="entry name" value="Sig_transdc_His_kin_internal"/>
</dbReference>
<evidence type="ECO:0000256" key="8">
    <source>
        <dbReference type="SAM" id="Phobius"/>
    </source>
</evidence>
<evidence type="ECO:0000256" key="1">
    <source>
        <dbReference type="ARBA" id="ARBA00004651"/>
    </source>
</evidence>
<keyword evidence="5 10" id="KW-0418">Kinase</keyword>
<keyword evidence="6 8" id="KW-0472">Membrane</keyword>
<evidence type="ECO:0000313" key="11">
    <source>
        <dbReference type="Proteomes" id="UP000256977"/>
    </source>
</evidence>
<dbReference type="GO" id="GO:0000155">
    <property type="term" value="F:phosphorelay sensor kinase activity"/>
    <property type="evidence" value="ECO:0007669"/>
    <property type="project" value="InterPro"/>
</dbReference>
<feature type="compositionally biased region" description="Acidic residues" evidence="7">
    <location>
        <begin position="601"/>
        <end position="610"/>
    </location>
</feature>
<dbReference type="InterPro" id="IPR036890">
    <property type="entry name" value="HATPase_C_sf"/>
</dbReference>
<dbReference type="InterPro" id="IPR050640">
    <property type="entry name" value="Bact_2-comp_sensor_kinase"/>
</dbReference>
<dbReference type="PANTHER" id="PTHR34220">
    <property type="entry name" value="SENSOR HISTIDINE KINASE YPDA"/>
    <property type="match status" value="1"/>
</dbReference>
<dbReference type="SMART" id="SM00304">
    <property type="entry name" value="HAMP"/>
    <property type="match status" value="1"/>
</dbReference>
<comment type="caution">
    <text evidence="10">The sequence shown here is derived from an EMBL/GenBank/DDBJ whole genome shotgun (WGS) entry which is preliminary data.</text>
</comment>
<protein>
    <submittedName>
        <fullName evidence="10">Two-component system sensor histidine kinase YesM</fullName>
    </submittedName>
</protein>
<feature type="transmembrane region" description="Helical" evidence="8">
    <location>
        <begin position="287"/>
        <end position="309"/>
    </location>
</feature>
<dbReference type="SUPFAM" id="SSF55874">
    <property type="entry name" value="ATPase domain of HSP90 chaperone/DNA topoisomerase II/histidine kinase"/>
    <property type="match status" value="1"/>
</dbReference>
<organism evidence="10 11">
    <name type="scientific">Cohnella phaseoli</name>
    <dbReference type="NCBI Taxonomy" id="456490"/>
    <lineage>
        <taxon>Bacteria</taxon>
        <taxon>Bacillati</taxon>
        <taxon>Bacillota</taxon>
        <taxon>Bacilli</taxon>
        <taxon>Bacillales</taxon>
        <taxon>Paenibacillaceae</taxon>
        <taxon>Cohnella</taxon>
    </lineage>
</organism>
<dbReference type="CDD" id="cd06225">
    <property type="entry name" value="HAMP"/>
    <property type="match status" value="1"/>
</dbReference>
<proteinExistence type="predicted"/>
<dbReference type="AlphaFoldDB" id="A0A3D9HQV2"/>
<evidence type="ECO:0000256" key="2">
    <source>
        <dbReference type="ARBA" id="ARBA00022475"/>
    </source>
</evidence>
<keyword evidence="3" id="KW-0597">Phosphoprotein</keyword>
<evidence type="ECO:0000256" key="5">
    <source>
        <dbReference type="ARBA" id="ARBA00022777"/>
    </source>
</evidence>
<comment type="subcellular location">
    <subcellularLocation>
        <location evidence="1">Cell membrane</location>
        <topology evidence="1">Multi-pass membrane protein</topology>
    </subcellularLocation>
</comment>
<evidence type="ECO:0000259" key="9">
    <source>
        <dbReference type="PROSITE" id="PS50885"/>
    </source>
</evidence>
<dbReference type="PROSITE" id="PS50885">
    <property type="entry name" value="HAMP"/>
    <property type="match status" value="1"/>
</dbReference>
<keyword evidence="11" id="KW-1185">Reference proteome</keyword>
<dbReference type="Pfam" id="PF06580">
    <property type="entry name" value="His_kinase"/>
    <property type="match status" value="1"/>
</dbReference>
<dbReference type="SUPFAM" id="SSF158472">
    <property type="entry name" value="HAMP domain-like"/>
    <property type="match status" value="1"/>
</dbReference>
<dbReference type="Pfam" id="PF02518">
    <property type="entry name" value="HATPase_c"/>
    <property type="match status" value="1"/>
</dbReference>
<feature type="region of interest" description="Disordered" evidence="7">
    <location>
        <begin position="587"/>
        <end position="610"/>
    </location>
</feature>
<dbReference type="PANTHER" id="PTHR34220:SF7">
    <property type="entry name" value="SENSOR HISTIDINE KINASE YPDA"/>
    <property type="match status" value="1"/>
</dbReference>
<dbReference type="InterPro" id="IPR003594">
    <property type="entry name" value="HATPase_dom"/>
</dbReference>
<reference evidence="10 11" key="1">
    <citation type="submission" date="2018-07" db="EMBL/GenBank/DDBJ databases">
        <title>Genomic Encyclopedia of Type Strains, Phase III (KMG-III): the genomes of soil and plant-associated and newly described type strains.</title>
        <authorList>
            <person name="Whitman W."/>
        </authorList>
    </citation>
    <scope>NUCLEOTIDE SEQUENCE [LARGE SCALE GENOMIC DNA]</scope>
    <source>
        <strain evidence="10 11">CECT 7287</strain>
    </source>
</reference>
<keyword evidence="2" id="KW-1003">Cell membrane</keyword>
<dbReference type="Proteomes" id="UP000256977">
    <property type="component" value="Unassembled WGS sequence"/>
</dbReference>
<name>A0A3D9HQV2_9BACL</name>
<dbReference type="Gene3D" id="3.30.565.10">
    <property type="entry name" value="Histidine kinase-like ATPase, C-terminal domain"/>
    <property type="match status" value="1"/>
</dbReference>
<evidence type="ECO:0000313" key="10">
    <source>
        <dbReference type="EMBL" id="RED51862.1"/>
    </source>
</evidence>
<keyword evidence="8" id="KW-0812">Transmembrane</keyword>
<evidence type="ECO:0000256" key="4">
    <source>
        <dbReference type="ARBA" id="ARBA00022679"/>
    </source>
</evidence>
<keyword evidence="4" id="KW-0808">Transferase</keyword>
<sequence length="610" mass="70138">MRFWQSVRFKIVVGFFLVLLPIAAFVIYNNLYAIRVVKEQVSSHYNIMLTEYVRNNDKSLLDYYHYLINLEREQEIQALPLLETSSDEYTLSKTRLHEKLAIDSIFYSSLIDTFFVYSDKAGELVYATQYVYNSLEKLDLLSAWAKENVPKGVPDQERQWELMRIAGQTFLMKTHDLGFKIISGALVQAEALQSVMNNFDVGQDGSAFLLDSGGNVLTEVEYAPLKDAGFMAKLKDLNGVETGLVYNGQSYIVLSQPSQYADVRYTLVMNESYILKNLPFFQKVLNFWMPLALAIILSIYLLFLQRVMFQPFVRLIRGMRKLGQGQFDTRLPALAASSEFSFLSGTFNKMAEQIESLKIDVYEEQLRLQRAEYKHLQIQINPHFYMNSLNIIYNLAALKDFKTVQKLSLHLADYFRFLMLGHRAVVRLEDEIRHIEHYLEIQKIRYVSKLEYEIDVPEEYMSWEIAPLMLQPFIENSVIHGLNKRKQDGTPFRIVIRCEDDDDDDESGTYALLRIEDNGPGFPETMLAELNGSAYVAQTVSNHLGIWNVLRRFKMLFGGKGAIVFGNGEKNGACVLVKLPRERDTSFELEEKNTAAAAKEEESDADNAGR</sequence>
<gene>
    <name evidence="10" type="ORF">DFP98_16113</name>
</gene>
<dbReference type="Pfam" id="PF00672">
    <property type="entry name" value="HAMP"/>
    <property type="match status" value="1"/>
</dbReference>
<evidence type="ECO:0000256" key="7">
    <source>
        <dbReference type="SAM" id="MobiDB-lite"/>
    </source>
</evidence>
<keyword evidence="8" id="KW-1133">Transmembrane helix</keyword>
<evidence type="ECO:0000256" key="6">
    <source>
        <dbReference type="ARBA" id="ARBA00023136"/>
    </source>
</evidence>
<feature type="transmembrane region" description="Helical" evidence="8">
    <location>
        <begin position="7"/>
        <end position="28"/>
    </location>
</feature>
<feature type="domain" description="HAMP" evidence="9">
    <location>
        <begin position="306"/>
        <end position="359"/>
    </location>
</feature>
<dbReference type="Gene3D" id="6.10.340.10">
    <property type="match status" value="1"/>
</dbReference>
<evidence type="ECO:0000256" key="3">
    <source>
        <dbReference type="ARBA" id="ARBA00022553"/>
    </source>
</evidence>
<dbReference type="InterPro" id="IPR003660">
    <property type="entry name" value="HAMP_dom"/>
</dbReference>
<dbReference type="GO" id="GO:0005886">
    <property type="term" value="C:plasma membrane"/>
    <property type="evidence" value="ECO:0007669"/>
    <property type="project" value="UniProtKB-SubCell"/>
</dbReference>
<accession>A0A3D9HQV2</accession>
<dbReference type="RefSeq" id="WP_181918195.1">
    <property type="nucleotide sequence ID" value="NZ_QRDZ01000061.1"/>
</dbReference>
<dbReference type="EMBL" id="QRDZ01000061">
    <property type="protein sequence ID" value="RED51862.1"/>
    <property type="molecule type" value="Genomic_DNA"/>
</dbReference>